<organism evidence="2 4">
    <name type="scientific">Ceratodon purpureus</name>
    <name type="common">Fire moss</name>
    <name type="synonym">Dicranum purpureum</name>
    <dbReference type="NCBI Taxonomy" id="3225"/>
    <lineage>
        <taxon>Eukaryota</taxon>
        <taxon>Viridiplantae</taxon>
        <taxon>Streptophyta</taxon>
        <taxon>Embryophyta</taxon>
        <taxon>Bryophyta</taxon>
        <taxon>Bryophytina</taxon>
        <taxon>Bryopsida</taxon>
        <taxon>Dicranidae</taxon>
        <taxon>Pseudoditrichales</taxon>
        <taxon>Ditrichaceae</taxon>
        <taxon>Ceratodon</taxon>
    </lineage>
</organism>
<sequence>MRASLVLLERKLDNAPRSLRHASQFFVNREISSFKVGSHSQIENSNPSIFSPNLPTLTPTCNESTHPTCKFFRVRPPNSIFHSYNLRKLPHTHTPSSPTHGRERERHTLSPTLAQR</sequence>
<gene>
    <name evidence="2" type="ORF">KC19_10G081700</name>
    <name evidence="3" type="ORF">KC19_10G081900</name>
</gene>
<protein>
    <submittedName>
        <fullName evidence="2">Uncharacterized protein</fullName>
    </submittedName>
</protein>
<evidence type="ECO:0000313" key="3">
    <source>
        <dbReference type="EMBL" id="KAG0559134.1"/>
    </source>
</evidence>
<dbReference type="AlphaFoldDB" id="A0A8T0GQ55"/>
<evidence type="ECO:0000313" key="4">
    <source>
        <dbReference type="Proteomes" id="UP000822688"/>
    </source>
</evidence>
<feature type="region of interest" description="Disordered" evidence="1">
    <location>
        <begin position="83"/>
        <end position="116"/>
    </location>
</feature>
<dbReference type="Proteomes" id="UP000822688">
    <property type="component" value="Chromosome 10"/>
</dbReference>
<proteinExistence type="predicted"/>
<comment type="caution">
    <text evidence="2">The sequence shown here is derived from an EMBL/GenBank/DDBJ whole genome shotgun (WGS) entry which is preliminary data.</text>
</comment>
<evidence type="ECO:0000256" key="1">
    <source>
        <dbReference type="SAM" id="MobiDB-lite"/>
    </source>
</evidence>
<evidence type="ECO:0000313" key="2">
    <source>
        <dbReference type="EMBL" id="KAG0559132.1"/>
    </source>
</evidence>
<keyword evidence="4" id="KW-1185">Reference proteome</keyword>
<dbReference type="EMBL" id="CM026431">
    <property type="protein sequence ID" value="KAG0559134.1"/>
    <property type="molecule type" value="Genomic_DNA"/>
</dbReference>
<name>A0A8T0GQ55_CERPU</name>
<accession>A0A8T0GQ55</accession>
<reference evidence="2" key="1">
    <citation type="submission" date="2020-06" db="EMBL/GenBank/DDBJ databases">
        <title>WGS assembly of Ceratodon purpureus strain R40.</title>
        <authorList>
            <person name="Carey S.B."/>
            <person name="Jenkins J."/>
            <person name="Shu S."/>
            <person name="Lovell J.T."/>
            <person name="Sreedasyam A."/>
            <person name="Maumus F."/>
            <person name="Tiley G.P."/>
            <person name="Fernandez-Pozo N."/>
            <person name="Barry K."/>
            <person name="Chen C."/>
            <person name="Wang M."/>
            <person name="Lipzen A."/>
            <person name="Daum C."/>
            <person name="Saski C.A."/>
            <person name="Payton A.C."/>
            <person name="Mcbreen J.C."/>
            <person name="Conrad R.E."/>
            <person name="Kollar L.M."/>
            <person name="Olsson S."/>
            <person name="Huttunen S."/>
            <person name="Landis J.B."/>
            <person name="Wickett N.J."/>
            <person name="Johnson M.G."/>
            <person name="Rensing S.A."/>
            <person name="Grimwood J."/>
            <person name="Schmutz J."/>
            <person name="Mcdaniel S.F."/>
        </authorList>
    </citation>
    <scope>NUCLEOTIDE SEQUENCE</scope>
    <source>
        <strain evidence="2">R40</strain>
    </source>
</reference>
<dbReference type="EMBL" id="CM026431">
    <property type="protein sequence ID" value="KAG0559132.1"/>
    <property type="molecule type" value="Genomic_DNA"/>
</dbReference>